<name>A0A402AP57_9CHLR</name>
<dbReference type="RefSeq" id="WP_246035432.1">
    <property type="nucleotide sequence ID" value="NZ_BIFS01000001.1"/>
</dbReference>
<accession>A0A402AP57</accession>
<reference evidence="2" key="1">
    <citation type="submission" date="2018-12" db="EMBL/GenBank/DDBJ databases">
        <title>Tengunoibacter tsumagoiensis gen. nov., sp. nov., Dictyobacter kobayashii sp. nov., D. alpinus sp. nov., and D. joshuensis sp. nov. and description of Dictyobacteraceae fam. nov. within the order Ktedonobacterales isolated from Tengu-no-mugimeshi.</title>
        <authorList>
            <person name="Wang C.M."/>
            <person name="Zheng Y."/>
            <person name="Sakai Y."/>
            <person name="Toyoda A."/>
            <person name="Minakuchi Y."/>
            <person name="Abe K."/>
            <person name="Yokota A."/>
            <person name="Yabe S."/>
        </authorList>
    </citation>
    <scope>NUCLEOTIDE SEQUENCE [LARGE SCALE GENOMIC DNA]</scope>
    <source>
        <strain evidence="2">Uno11</strain>
    </source>
</reference>
<organism evidence="1 2">
    <name type="scientific">Dictyobacter kobayashii</name>
    <dbReference type="NCBI Taxonomy" id="2014872"/>
    <lineage>
        <taxon>Bacteria</taxon>
        <taxon>Bacillati</taxon>
        <taxon>Chloroflexota</taxon>
        <taxon>Ktedonobacteria</taxon>
        <taxon>Ktedonobacterales</taxon>
        <taxon>Dictyobacteraceae</taxon>
        <taxon>Dictyobacter</taxon>
    </lineage>
</organism>
<protein>
    <submittedName>
        <fullName evidence="1">Uncharacterized protein</fullName>
    </submittedName>
</protein>
<comment type="caution">
    <text evidence="1">The sequence shown here is derived from an EMBL/GenBank/DDBJ whole genome shotgun (WGS) entry which is preliminary data.</text>
</comment>
<gene>
    <name evidence="1" type="ORF">KDK_46150</name>
</gene>
<dbReference type="Proteomes" id="UP000287188">
    <property type="component" value="Unassembled WGS sequence"/>
</dbReference>
<sequence length="79" mass="8587">MNGPQPFFGNQNVGALFKVASQHVNANYQWGPTINQVYNDFGDSFAGAVNNQDTLTNGLNSVQQSTVLFMKNQGFNVSS</sequence>
<proteinExistence type="predicted"/>
<dbReference type="EMBL" id="BIFS01000001">
    <property type="protein sequence ID" value="GCE20815.1"/>
    <property type="molecule type" value="Genomic_DNA"/>
</dbReference>
<dbReference type="AlphaFoldDB" id="A0A402AP57"/>
<dbReference type="Gene3D" id="3.40.190.10">
    <property type="entry name" value="Periplasmic binding protein-like II"/>
    <property type="match status" value="1"/>
</dbReference>
<evidence type="ECO:0000313" key="2">
    <source>
        <dbReference type="Proteomes" id="UP000287188"/>
    </source>
</evidence>
<evidence type="ECO:0000313" key="1">
    <source>
        <dbReference type="EMBL" id="GCE20815.1"/>
    </source>
</evidence>
<keyword evidence="2" id="KW-1185">Reference proteome</keyword>